<dbReference type="InterPro" id="IPR002539">
    <property type="entry name" value="MaoC-like_dom"/>
</dbReference>
<feature type="domain" description="MaoC-like" evidence="1">
    <location>
        <begin position="10"/>
        <end position="93"/>
    </location>
</feature>
<dbReference type="CDD" id="cd03441">
    <property type="entry name" value="R_hydratase_like"/>
    <property type="match status" value="1"/>
</dbReference>
<dbReference type="PANTHER" id="PTHR43437">
    <property type="entry name" value="HYDROXYACYL-THIOESTER DEHYDRATASE TYPE 2, MITOCHONDRIAL-RELATED"/>
    <property type="match status" value="1"/>
</dbReference>
<organism evidence="2 3">
    <name type="scientific">Variovorax ginsengisoli</name>
    <dbReference type="NCBI Taxonomy" id="363844"/>
    <lineage>
        <taxon>Bacteria</taxon>
        <taxon>Pseudomonadati</taxon>
        <taxon>Pseudomonadota</taxon>
        <taxon>Betaproteobacteria</taxon>
        <taxon>Burkholderiales</taxon>
        <taxon>Comamonadaceae</taxon>
        <taxon>Variovorax</taxon>
    </lineage>
</organism>
<dbReference type="RefSeq" id="WP_301816086.1">
    <property type="nucleotide sequence ID" value="NZ_JAUJZH010000045.1"/>
</dbReference>
<proteinExistence type="predicted"/>
<sequence length="135" mass="14365">MNQLPGTLASARLTVEPPLIASYADLTQDFNPIHLDPAFAAKTPMGGLIAHGTMSIGLIWQSLEQSLGAAAFADADLDIRFVKPVRLGETLVAGGRLRADDPRTYDVWVRAEQDDSDRLIGSLRLAAPLATGATP</sequence>
<dbReference type="PANTHER" id="PTHR43437:SF3">
    <property type="entry name" value="HYDROXYACYL-THIOESTER DEHYDRATASE TYPE 2, MITOCHONDRIAL"/>
    <property type="match status" value="1"/>
</dbReference>
<evidence type="ECO:0000313" key="2">
    <source>
        <dbReference type="EMBL" id="MDO1537647.1"/>
    </source>
</evidence>
<protein>
    <submittedName>
        <fullName evidence="2">MaoC family dehydratase</fullName>
    </submittedName>
</protein>
<dbReference type="SUPFAM" id="SSF54637">
    <property type="entry name" value="Thioesterase/thiol ester dehydrase-isomerase"/>
    <property type="match status" value="1"/>
</dbReference>
<reference evidence="2" key="1">
    <citation type="submission" date="2023-06" db="EMBL/GenBank/DDBJ databases">
        <authorList>
            <person name="Jiang Y."/>
            <person name="Liu Q."/>
        </authorList>
    </citation>
    <scope>NUCLEOTIDE SEQUENCE</scope>
    <source>
        <strain evidence="2">CGMCC 1.12090</strain>
    </source>
</reference>
<dbReference type="Gene3D" id="3.10.129.10">
    <property type="entry name" value="Hotdog Thioesterase"/>
    <property type="match status" value="1"/>
</dbReference>
<comment type="caution">
    <text evidence="2">The sequence shown here is derived from an EMBL/GenBank/DDBJ whole genome shotgun (WGS) entry which is preliminary data.</text>
</comment>
<accession>A0ABT8SHG2</accession>
<dbReference type="InterPro" id="IPR029069">
    <property type="entry name" value="HotDog_dom_sf"/>
</dbReference>
<dbReference type="EMBL" id="JAUKVY010000045">
    <property type="protein sequence ID" value="MDO1537647.1"/>
    <property type="molecule type" value="Genomic_DNA"/>
</dbReference>
<keyword evidence="3" id="KW-1185">Reference proteome</keyword>
<evidence type="ECO:0000259" key="1">
    <source>
        <dbReference type="Pfam" id="PF01575"/>
    </source>
</evidence>
<dbReference type="InterPro" id="IPR050965">
    <property type="entry name" value="UPF0336/Enoyl-CoA_hydratase"/>
</dbReference>
<dbReference type="Pfam" id="PF01575">
    <property type="entry name" value="MaoC_dehydratas"/>
    <property type="match status" value="1"/>
</dbReference>
<gene>
    <name evidence="2" type="ORF">Q2T77_35950</name>
</gene>
<dbReference type="Proteomes" id="UP001169027">
    <property type="component" value="Unassembled WGS sequence"/>
</dbReference>
<evidence type="ECO:0000313" key="3">
    <source>
        <dbReference type="Proteomes" id="UP001169027"/>
    </source>
</evidence>
<name>A0ABT8SHG2_9BURK</name>